<sequence length="307" mass="33121">MKPFERVAMMGIGLINGSLALTLKKAGLAGEIVACARGAGTRARALELGLCDRAVESPAEAVEGADLVVLGTPPAVMGEIAAAMRPGLSGEAIVTDVASIKGRIVNDVIPHLPEPRMFVPGHPVAGTEHSGPDAAFEGLFRRRRCILTPIEDTDPAAVQRIRAMWEKAESSVDVMTPEHHDRVLAITSHLPHLIAYTIVGTVADLEEEAKTEVFKYAAGGFTDFTRIAASDPTMWRDVFLSNREAVLEMLGRFMEDLIGMQRAIRWSQGDPLFELFTRTRAIRRGVIEAGQAYVRKPADGENGGNAD</sequence>
<dbReference type="AlphaFoldDB" id="A0AAP3XPY7"/>
<comment type="caution">
    <text evidence="11">The sequence shown here is derived from an EMBL/GenBank/DDBJ whole genome shotgun (WGS) entry which is preliminary data.</text>
</comment>
<feature type="domain" description="Prephenate/arogenate dehydrogenase" evidence="10">
    <location>
        <begin position="5"/>
        <end position="294"/>
    </location>
</feature>
<keyword evidence="6" id="KW-0560">Oxidoreductase</keyword>
<dbReference type="FunFam" id="1.10.3660.10:FF:000003">
    <property type="entry name" value="Prephenate dehydrogenase"/>
    <property type="match status" value="1"/>
</dbReference>
<gene>
    <name evidence="11" type="ORF">PZ740_00070</name>
</gene>
<dbReference type="GO" id="GO:0004665">
    <property type="term" value="F:prephenate dehydrogenase (NADP+) activity"/>
    <property type="evidence" value="ECO:0007669"/>
    <property type="project" value="InterPro"/>
</dbReference>
<evidence type="ECO:0000256" key="9">
    <source>
        <dbReference type="ARBA" id="ARBA00049260"/>
    </source>
</evidence>
<keyword evidence="8" id="KW-0057">Aromatic amino acid biosynthesis</keyword>
<comment type="catalytic activity">
    <reaction evidence="9">
        <text>prephenate + NAD(+) = 3-(4-hydroxyphenyl)pyruvate + CO2 + NADH</text>
        <dbReference type="Rhea" id="RHEA:13869"/>
        <dbReference type="ChEBI" id="CHEBI:16526"/>
        <dbReference type="ChEBI" id="CHEBI:29934"/>
        <dbReference type="ChEBI" id="CHEBI:36242"/>
        <dbReference type="ChEBI" id="CHEBI:57540"/>
        <dbReference type="ChEBI" id="CHEBI:57945"/>
        <dbReference type="EC" id="1.3.1.12"/>
    </reaction>
</comment>
<dbReference type="EC" id="1.3.1.12" evidence="3"/>
<proteinExistence type="inferred from homology"/>
<comment type="pathway">
    <text evidence="1">Amino-acid biosynthesis; L-tyrosine biosynthesis; (4-hydroxyphenyl)pyruvate from prephenate (NAD(+) route): step 1/1.</text>
</comment>
<comment type="similarity">
    <text evidence="2">Belongs to the prephenate/arogenate dehydrogenase family.</text>
</comment>
<name>A0AAP3XPY7_9PROT</name>
<dbReference type="RefSeq" id="WP_327787180.1">
    <property type="nucleotide sequence ID" value="NZ_JARGEQ010000001.1"/>
</dbReference>
<evidence type="ECO:0000313" key="12">
    <source>
        <dbReference type="Proteomes" id="UP001301140"/>
    </source>
</evidence>
<dbReference type="InterPro" id="IPR046826">
    <property type="entry name" value="PDH_N"/>
</dbReference>
<protein>
    <recommendedName>
        <fullName evidence="3">prephenate dehydrogenase</fullName>
        <ecNumber evidence="3">1.3.1.12</ecNumber>
    </recommendedName>
</protein>
<evidence type="ECO:0000256" key="8">
    <source>
        <dbReference type="ARBA" id="ARBA00023141"/>
    </source>
</evidence>
<dbReference type="InterPro" id="IPR050812">
    <property type="entry name" value="Preph/Arog_dehydrog"/>
</dbReference>
<dbReference type="InterPro" id="IPR003099">
    <property type="entry name" value="Prephen_DH"/>
</dbReference>
<dbReference type="Proteomes" id="UP001301140">
    <property type="component" value="Unassembled WGS sequence"/>
</dbReference>
<evidence type="ECO:0000256" key="7">
    <source>
        <dbReference type="ARBA" id="ARBA00023027"/>
    </source>
</evidence>
<dbReference type="Pfam" id="PF20463">
    <property type="entry name" value="PDH_C"/>
    <property type="match status" value="1"/>
</dbReference>
<evidence type="ECO:0000256" key="2">
    <source>
        <dbReference type="ARBA" id="ARBA00007964"/>
    </source>
</evidence>
<dbReference type="PROSITE" id="PS51176">
    <property type="entry name" value="PDH_ADH"/>
    <property type="match status" value="1"/>
</dbReference>
<organism evidence="11 12">
    <name type="scientific">Marinimicrococcus flavescens</name>
    <dbReference type="NCBI Taxonomy" id="3031815"/>
    <lineage>
        <taxon>Bacteria</taxon>
        <taxon>Pseudomonadati</taxon>
        <taxon>Pseudomonadota</taxon>
        <taxon>Alphaproteobacteria</taxon>
        <taxon>Geminicoccales</taxon>
        <taxon>Geminicoccaceae</taxon>
        <taxon>Marinimicrococcus</taxon>
    </lineage>
</organism>
<dbReference type="SUPFAM" id="SSF51735">
    <property type="entry name" value="NAD(P)-binding Rossmann-fold domains"/>
    <property type="match status" value="1"/>
</dbReference>
<dbReference type="Gene3D" id="3.40.50.720">
    <property type="entry name" value="NAD(P)-binding Rossmann-like Domain"/>
    <property type="match status" value="1"/>
</dbReference>
<dbReference type="FunFam" id="3.40.50.720:FF:000208">
    <property type="entry name" value="Prephenate dehydrogenase"/>
    <property type="match status" value="1"/>
</dbReference>
<dbReference type="PANTHER" id="PTHR21363:SF0">
    <property type="entry name" value="PREPHENATE DEHYDROGENASE [NADP(+)]"/>
    <property type="match status" value="1"/>
</dbReference>
<evidence type="ECO:0000256" key="6">
    <source>
        <dbReference type="ARBA" id="ARBA00023002"/>
    </source>
</evidence>
<dbReference type="InterPro" id="IPR036291">
    <property type="entry name" value="NAD(P)-bd_dom_sf"/>
</dbReference>
<dbReference type="EMBL" id="JARGEQ010000001">
    <property type="protein sequence ID" value="MDF1584776.1"/>
    <property type="molecule type" value="Genomic_DNA"/>
</dbReference>
<dbReference type="PANTHER" id="PTHR21363">
    <property type="entry name" value="PREPHENATE DEHYDROGENASE"/>
    <property type="match status" value="1"/>
</dbReference>
<evidence type="ECO:0000313" key="11">
    <source>
        <dbReference type="EMBL" id="MDF1584776.1"/>
    </source>
</evidence>
<dbReference type="GO" id="GO:0070403">
    <property type="term" value="F:NAD+ binding"/>
    <property type="evidence" value="ECO:0007669"/>
    <property type="project" value="InterPro"/>
</dbReference>
<dbReference type="Pfam" id="PF02153">
    <property type="entry name" value="PDH_N"/>
    <property type="match status" value="1"/>
</dbReference>
<dbReference type="NCBIfam" id="NF005694">
    <property type="entry name" value="PRK07502.1"/>
    <property type="match status" value="1"/>
</dbReference>
<dbReference type="SUPFAM" id="SSF48179">
    <property type="entry name" value="6-phosphogluconate dehydrogenase C-terminal domain-like"/>
    <property type="match status" value="1"/>
</dbReference>
<reference evidence="11 12" key="1">
    <citation type="submission" date="2023-03" db="EMBL/GenBank/DDBJ databases">
        <title>YIM 152171 draft genome.</title>
        <authorList>
            <person name="Yang Z."/>
        </authorList>
    </citation>
    <scope>NUCLEOTIDE SEQUENCE [LARGE SCALE GENOMIC DNA]</scope>
    <source>
        <strain evidence="11 12">YIM 152171</strain>
    </source>
</reference>
<evidence type="ECO:0000256" key="1">
    <source>
        <dbReference type="ARBA" id="ARBA00005067"/>
    </source>
</evidence>
<evidence type="ECO:0000256" key="4">
    <source>
        <dbReference type="ARBA" id="ARBA00022498"/>
    </source>
</evidence>
<dbReference type="GO" id="GO:0006571">
    <property type="term" value="P:tyrosine biosynthetic process"/>
    <property type="evidence" value="ECO:0007669"/>
    <property type="project" value="UniProtKB-KW"/>
</dbReference>
<keyword evidence="12" id="KW-1185">Reference proteome</keyword>
<accession>A0AAP3XPY7</accession>
<keyword evidence="5" id="KW-0028">Amino-acid biosynthesis</keyword>
<evidence type="ECO:0000256" key="3">
    <source>
        <dbReference type="ARBA" id="ARBA00012068"/>
    </source>
</evidence>
<keyword evidence="7" id="KW-0520">NAD</keyword>
<dbReference type="Gene3D" id="1.10.3660.10">
    <property type="entry name" value="6-phosphogluconate dehydrogenase C-terminal like domain"/>
    <property type="match status" value="1"/>
</dbReference>
<dbReference type="InterPro" id="IPR008927">
    <property type="entry name" value="6-PGluconate_DH-like_C_sf"/>
</dbReference>
<keyword evidence="4" id="KW-0827">Tyrosine biosynthesis</keyword>
<dbReference type="GO" id="GO:0008977">
    <property type="term" value="F:prephenate dehydrogenase (NAD+) activity"/>
    <property type="evidence" value="ECO:0007669"/>
    <property type="project" value="UniProtKB-EC"/>
</dbReference>
<dbReference type="InterPro" id="IPR046825">
    <property type="entry name" value="PDH_C"/>
</dbReference>
<evidence type="ECO:0000256" key="5">
    <source>
        <dbReference type="ARBA" id="ARBA00022605"/>
    </source>
</evidence>
<evidence type="ECO:0000259" key="10">
    <source>
        <dbReference type="PROSITE" id="PS51176"/>
    </source>
</evidence>